<reference evidence="2 3" key="1">
    <citation type="journal article" date="2021" name="Nat. Commun.">
        <title>Genetic determinants of endophytism in the Arabidopsis root mycobiome.</title>
        <authorList>
            <person name="Mesny F."/>
            <person name="Miyauchi S."/>
            <person name="Thiergart T."/>
            <person name="Pickel B."/>
            <person name="Atanasova L."/>
            <person name="Karlsson M."/>
            <person name="Huettel B."/>
            <person name="Barry K.W."/>
            <person name="Haridas S."/>
            <person name="Chen C."/>
            <person name="Bauer D."/>
            <person name="Andreopoulos W."/>
            <person name="Pangilinan J."/>
            <person name="LaButti K."/>
            <person name="Riley R."/>
            <person name="Lipzen A."/>
            <person name="Clum A."/>
            <person name="Drula E."/>
            <person name="Henrissat B."/>
            <person name="Kohler A."/>
            <person name="Grigoriev I.V."/>
            <person name="Martin F.M."/>
            <person name="Hacquard S."/>
        </authorList>
    </citation>
    <scope>NUCLEOTIDE SEQUENCE [LARGE SCALE GENOMIC DNA]</scope>
    <source>
        <strain evidence="2 3">MPI-CAGE-CH-0241</strain>
    </source>
</reference>
<feature type="region of interest" description="Disordered" evidence="1">
    <location>
        <begin position="1"/>
        <end position="20"/>
    </location>
</feature>
<evidence type="ECO:0000256" key="1">
    <source>
        <dbReference type="SAM" id="MobiDB-lite"/>
    </source>
</evidence>
<evidence type="ECO:0000313" key="2">
    <source>
        <dbReference type="EMBL" id="KAH6889881.1"/>
    </source>
</evidence>
<proteinExistence type="predicted"/>
<protein>
    <submittedName>
        <fullName evidence="2">Uncharacterized protein</fullName>
    </submittedName>
</protein>
<keyword evidence="3" id="KW-1185">Reference proteome</keyword>
<feature type="compositionally biased region" description="Polar residues" evidence="1">
    <location>
        <begin position="114"/>
        <end position="125"/>
    </location>
</feature>
<name>A0A9P8W7G5_9HYPO</name>
<dbReference type="Proteomes" id="UP000777438">
    <property type="component" value="Unassembled WGS sequence"/>
</dbReference>
<organism evidence="2 3">
    <name type="scientific">Thelonectria olida</name>
    <dbReference type="NCBI Taxonomy" id="1576542"/>
    <lineage>
        <taxon>Eukaryota</taxon>
        <taxon>Fungi</taxon>
        <taxon>Dikarya</taxon>
        <taxon>Ascomycota</taxon>
        <taxon>Pezizomycotina</taxon>
        <taxon>Sordariomycetes</taxon>
        <taxon>Hypocreomycetidae</taxon>
        <taxon>Hypocreales</taxon>
        <taxon>Nectriaceae</taxon>
        <taxon>Thelonectria</taxon>
    </lineage>
</organism>
<accession>A0A9P8W7G5</accession>
<feature type="compositionally biased region" description="Basic and acidic residues" evidence="1">
    <location>
        <begin position="126"/>
        <end position="137"/>
    </location>
</feature>
<feature type="compositionally biased region" description="Basic and acidic residues" evidence="1">
    <location>
        <begin position="86"/>
        <end position="100"/>
    </location>
</feature>
<feature type="region of interest" description="Disordered" evidence="1">
    <location>
        <begin position="55"/>
        <end position="159"/>
    </location>
</feature>
<dbReference type="EMBL" id="JAGPYM010000010">
    <property type="protein sequence ID" value="KAH6889881.1"/>
    <property type="molecule type" value="Genomic_DNA"/>
</dbReference>
<gene>
    <name evidence="2" type="ORF">B0T10DRAFT_42235</name>
</gene>
<evidence type="ECO:0000313" key="3">
    <source>
        <dbReference type="Proteomes" id="UP000777438"/>
    </source>
</evidence>
<dbReference type="AlphaFoldDB" id="A0A9P8W7G5"/>
<comment type="caution">
    <text evidence="2">The sequence shown here is derived from an EMBL/GenBank/DDBJ whole genome shotgun (WGS) entry which is preliminary data.</text>
</comment>
<sequence length="306" mass="35228">MNSIDWINHHHTHPSAQGRLRNTERILSVASQRMNPTSHLLPSTRARYHAVHTARLPSSPHPNTQSTWAKERQQSKPRKHTKRHRKPDDSAAKRRNDKLPRAHWWARHVRDTRASSASGSSTQPDGHTKCSDKDCWKTPHHNPRSQYGNPPRRDTGLRDSPFTTHFTTLTSFLFLVQFYIPFILASRLHLCHIILTSGSDNILVYFSRRPVGLWGLAGHITKGLEPRNRSNSPLAGFSTNRFNQIKSNQNNYNQTAVLHCVPLACVRDNIRPIPYSSSRPRPPWVFSWRRQIISPHRALRQLTPDP</sequence>
<feature type="compositionally biased region" description="Basic residues" evidence="1">
    <location>
        <begin position="75"/>
        <end position="85"/>
    </location>
</feature>